<dbReference type="STRING" id="936435.F8PH44"/>
<dbReference type="AlphaFoldDB" id="F8PH44"/>
<evidence type="ECO:0000313" key="1">
    <source>
        <dbReference type="EMBL" id="EGO04940.1"/>
    </source>
</evidence>
<gene>
    <name evidence="1" type="ORF">SERLA73DRAFT_149253</name>
</gene>
<keyword evidence="2" id="KW-1185">Reference proteome</keyword>
<dbReference type="EMBL" id="GL945474">
    <property type="protein sequence ID" value="EGO04940.1"/>
    <property type="molecule type" value="Genomic_DNA"/>
</dbReference>
<reference evidence="2" key="1">
    <citation type="journal article" date="2011" name="Science">
        <title>The plant cell wall-decomposing machinery underlies the functional diversity of forest fungi.</title>
        <authorList>
            <person name="Eastwood D.C."/>
            <person name="Floudas D."/>
            <person name="Binder M."/>
            <person name="Majcherczyk A."/>
            <person name="Schneider P."/>
            <person name="Aerts A."/>
            <person name="Asiegbu F.O."/>
            <person name="Baker S.E."/>
            <person name="Barry K."/>
            <person name="Bendiksby M."/>
            <person name="Blumentritt M."/>
            <person name="Coutinho P.M."/>
            <person name="Cullen D."/>
            <person name="de Vries R.P."/>
            <person name="Gathman A."/>
            <person name="Goodell B."/>
            <person name="Henrissat B."/>
            <person name="Ihrmark K."/>
            <person name="Kauserud H."/>
            <person name="Kohler A."/>
            <person name="LaButti K."/>
            <person name="Lapidus A."/>
            <person name="Lavin J.L."/>
            <person name="Lee Y.-H."/>
            <person name="Lindquist E."/>
            <person name="Lilly W."/>
            <person name="Lucas S."/>
            <person name="Morin E."/>
            <person name="Murat C."/>
            <person name="Oguiza J.A."/>
            <person name="Park J."/>
            <person name="Pisabarro A.G."/>
            <person name="Riley R."/>
            <person name="Rosling A."/>
            <person name="Salamov A."/>
            <person name="Schmidt O."/>
            <person name="Schmutz J."/>
            <person name="Skrede I."/>
            <person name="Stenlid J."/>
            <person name="Wiebenga A."/>
            <person name="Xie X."/>
            <person name="Kuees U."/>
            <person name="Hibbett D.S."/>
            <person name="Hoffmeister D."/>
            <person name="Hoegberg N."/>
            <person name="Martin F."/>
            <person name="Grigoriev I.V."/>
            <person name="Watkinson S.C."/>
        </authorList>
    </citation>
    <scope>NUCLEOTIDE SEQUENCE [LARGE SCALE GENOMIC DNA]</scope>
    <source>
        <strain evidence="2">strain S7.3</strain>
    </source>
</reference>
<proteinExistence type="predicted"/>
<protein>
    <recommendedName>
        <fullName evidence="3">Myb/SANT-like domain-containing protein</fullName>
    </recommendedName>
</protein>
<dbReference type="InParanoid" id="F8PH44"/>
<organism evidence="2">
    <name type="scientific">Serpula lacrymans var. lacrymans (strain S7.3)</name>
    <name type="common">Dry rot fungus</name>
    <dbReference type="NCBI Taxonomy" id="936435"/>
    <lineage>
        <taxon>Eukaryota</taxon>
        <taxon>Fungi</taxon>
        <taxon>Dikarya</taxon>
        <taxon>Basidiomycota</taxon>
        <taxon>Agaricomycotina</taxon>
        <taxon>Agaricomycetes</taxon>
        <taxon>Agaricomycetidae</taxon>
        <taxon>Boletales</taxon>
        <taxon>Coniophorineae</taxon>
        <taxon>Serpulaceae</taxon>
        <taxon>Serpula</taxon>
    </lineage>
</organism>
<evidence type="ECO:0008006" key="3">
    <source>
        <dbReference type="Google" id="ProtNLM"/>
    </source>
</evidence>
<accession>F8PH44</accession>
<dbReference type="Proteomes" id="UP000008063">
    <property type="component" value="Unassembled WGS sequence"/>
</dbReference>
<evidence type="ECO:0000313" key="2">
    <source>
        <dbReference type="Proteomes" id="UP000008063"/>
    </source>
</evidence>
<sequence length="195" mass="21369">MLVQSHKTSGGASKTSTNCSQCWGTQLRELSGFGWDDTRKKVTVTAKEDVWNNYIAICLCLIQKQSHRLIDGHYATGKSAFYIPGVDEHFLPSSYPYKEQVDQDDVGTVDGHPESDLDLDGEEKSQISLLLSCPNPSIFQLIGDVPSTLKRRIAVIKATCADDALAIAERTQTIALFTKNTAIADVYSAISNNVI</sequence>
<name>F8PH44_SERL3</name>
<dbReference type="HOGENOM" id="CLU_1397107_0_0_1"/>